<evidence type="ECO:0000256" key="5">
    <source>
        <dbReference type="ARBA" id="ARBA00023136"/>
    </source>
</evidence>
<evidence type="ECO:0000313" key="9">
    <source>
        <dbReference type="EMBL" id="PDW03457.1"/>
    </source>
</evidence>
<sequence>MAKKVDTRAIAGAFYDSLVGTALDQLHDVAPKLAGVTGNDAGAQIDAALSPQTMPQVRNFLHGLAKEGVLDHIDDIVTAFAAFVSSAAGQALDASVISAVELSEGQQTSIRTDLRKRYGEVAVNFSVDPSLIGGLIIRVGDQVLDNSLRSRLSAIQRNMLAG</sequence>
<dbReference type="HAMAP" id="MF_01416">
    <property type="entry name" value="ATP_synth_delta_bact"/>
    <property type="match status" value="1"/>
</dbReference>
<dbReference type="GO" id="GO:0046933">
    <property type="term" value="F:proton-transporting ATP synthase activity, rotational mechanism"/>
    <property type="evidence" value="ECO:0007669"/>
    <property type="project" value="UniProtKB-UniRule"/>
</dbReference>
<evidence type="ECO:0000256" key="8">
    <source>
        <dbReference type="HAMAP-Rule" id="MF_01416"/>
    </source>
</evidence>
<gene>
    <name evidence="8 9" type="primary">atpH</name>
    <name evidence="9" type="ORF">CJ255_08630</name>
</gene>
<evidence type="ECO:0000256" key="1">
    <source>
        <dbReference type="ARBA" id="ARBA00004370"/>
    </source>
</evidence>
<reference evidence="10" key="1">
    <citation type="submission" date="2017-08" db="EMBL/GenBank/DDBJ databases">
        <authorList>
            <person name="Grouzdev D.S."/>
            <person name="Gaisin V.A."/>
            <person name="Rysina M.S."/>
            <person name="Gorlenko V.M."/>
        </authorList>
    </citation>
    <scope>NUCLEOTIDE SEQUENCE [LARGE SCALE GENOMIC DNA]</scope>
    <source>
        <strain evidence="10">Kir15-3F</strain>
    </source>
</reference>
<proteinExistence type="inferred from homology"/>
<dbReference type="InterPro" id="IPR000711">
    <property type="entry name" value="ATPase_OSCP/dsu"/>
</dbReference>
<dbReference type="Proteomes" id="UP000220527">
    <property type="component" value="Unassembled WGS sequence"/>
</dbReference>
<comment type="caution">
    <text evidence="9">The sequence shown here is derived from an EMBL/GenBank/DDBJ whole genome shotgun (WGS) entry which is preliminary data.</text>
</comment>
<dbReference type="GO" id="GO:0005886">
    <property type="term" value="C:plasma membrane"/>
    <property type="evidence" value="ECO:0007669"/>
    <property type="project" value="UniProtKB-SubCell"/>
</dbReference>
<dbReference type="Pfam" id="PF00213">
    <property type="entry name" value="OSCP"/>
    <property type="match status" value="1"/>
</dbReference>
<dbReference type="RefSeq" id="WP_097643701.1">
    <property type="nucleotide sequence ID" value="NZ_NQWI01000029.1"/>
</dbReference>
<dbReference type="PANTHER" id="PTHR11910">
    <property type="entry name" value="ATP SYNTHASE DELTA CHAIN"/>
    <property type="match status" value="1"/>
</dbReference>
<keyword evidence="6 8" id="KW-0139">CF(1)</keyword>
<evidence type="ECO:0000256" key="4">
    <source>
        <dbReference type="ARBA" id="ARBA00023065"/>
    </source>
</evidence>
<dbReference type="InterPro" id="IPR020781">
    <property type="entry name" value="ATPase_OSCP/d_CS"/>
</dbReference>
<dbReference type="NCBIfam" id="TIGR01145">
    <property type="entry name" value="ATP_synt_delta"/>
    <property type="match status" value="1"/>
</dbReference>
<dbReference type="PRINTS" id="PR00125">
    <property type="entry name" value="ATPASEDELTA"/>
</dbReference>
<comment type="subcellular location">
    <subcellularLocation>
        <location evidence="8">Cell membrane</location>
        <topology evidence="8">Peripheral membrane protein</topology>
    </subcellularLocation>
    <subcellularLocation>
        <location evidence="1">Membrane</location>
    </subcellularLocation>
</comment>
<comment type="similarity">
    <text evidence="8">Belongs to the ATPase delta chain family.</text>
</comment>
<evidence type="ECO:0000313" key="10">
    <source>
        <dbReference type="Proteomes" id="UP000220527"/>
    </source>
</evidence>
<evidence type="ECO:0000256" key="7">
    <source>
        <dbReference type="ARBA" id="ARBA00023310"/>
    </source>
</evidence>
<protein>
    <recommendedName>
        <fullName evidence="8">ATP synthase subunit delta</fullName>
    </recommendedName>
    <alternativeName>
        <fullName evidence="8">ATP synthase F(1) sector subunit delta</fullName>
    </alternativeName>
    <alternativeName>
        <fullName evidence="8">F-type ATPase subunit delta</fullName>
        <shortName evidence="8">F-ATPase subunit delta</shortName>
    </alternativeName>
</protein>
<dbReference type="SUPFAM" id="SSF160527">
    <property type="entry name" value="V-type ATPase subunit E-like"/>
    <property type="match status" value="1"/>
</dbReference>
<keyword evidence="10" id="KW-1185">Reference proteome</keyword>
<keyword evidence="8" id="KW-1003">Cell membrane</keyword>
<comment type="function">
    <text evidence="8">This protein is part of the stalk that links CF(0) to CF(1). It either transmits conformational changes from CF(0) to CF(1) or is implicated in proton conduction.</text>
</comment>
<evidence type="ECO:0000256" key="3">
    <source>
        <dbReference type="ARBA" id="ARBA00022781"/>
    </source>
</evidence>
<dbReference type="PROSITE" id="PS00389">
    <property type="entry name" value="ATPASE_DELTA"/>
    <property type="match status" value="1"/>
</dbReference>
<dbReference type="GO" id="GO:0045259">
    <property type="term" value="C:proton-transporting ATP synthase complex"/>
    <property type="evidence" value="ECO:0007669"/>
    <property type="project" value="UniProtKB-KW"/>
</dbReference>
<keyword evidence="2 8" id="KW-0813">Transport</keyword>
<comment type="subunit">
    <text evidence="8">F-type ATPases have 2 components, F(1) - the catalytic core - and F(0) - the membrane proton channel. F(1) has five subunits: alpha(3), beta(3), gamma(1), delta(1), epsilon(1). F(0) has three main subunits: a(1), b(2) and c(10-14). The alpha and beta chains form an alternating ring which encloses part of the gamma chain. F(1) is attached to F(0) by a central stalk formed by the gamma and epsilon chains, while a peripheral stalk is formed by the delta and b chains.</text>
</comment>
<dbReference type="AlphaFoldDB" id="A0A2A6RK76"/>
<evidence type="ECO:0000256" key="6">
    <source>
        <dbReference type="ARBA" id="ARBA00023196"/>
    </source>
</evidence>
<organism evidence="9 10">
    <name type="scientific">Candidatus Viridilinea mediisalina</name>
    <dbReference type="NCBI Taxonomy" id="2024553"/>
    <lineage>
        <taxon>Bacteria</taxon>
        <taxon>Bacillati</taxon>
        <taxon>Chloroflexota</taxon>
        <taxon>Chloroflexia</taxon>
        <taxon>Chloroflexales</taxon>
        <taxon>Chloroflexineae</taxon>
        <taxon>Oscillochloridaceae</taxon>
        <taxon>Candidatus Viridilinea</taxon>
    </lineage>
</organism>
<name>A0A2A6RK76_9CHLR</name>
<keyword evidence="7 8" id="KW-0066">ATP synthesis</keyword>
<evidence type="ECO:0000256" key="2">
    <source>
        <dbReference type="ARBA" id="ARBA00022448"/>
    </source>
</evidence>
<dbReference type="OrthoDB" id="9802471at2"/>
<accession>A0A2A6RK76</accession>
<dbReference type="EMBL" id="NQWI01000029">
    <property type="protein sequence ID" value="PDW03457.1"/>
    <property type="molecule type" value="Genomic_DNA"/>
</dbReference>
<keyword evidence="3 8" id="KW-0375">Hydrogen ion transport</keyword>
<keyword evidence="4 8" id="KW-0406">Ion transport</keyword>
<comment type="function">
    <text evidence="8">F(1)F(0) ATP synthase produces ATP from ADP in the presence of a proton or sodium gradient. F-type ATPases consist of two structural domains, F(1) containing the extramembraneous catalytic core and F(0) containing the membrane proton channel, linked together by a central stalk and a peripheral stalk. During catalysis, ATP synthesis in the catalytic domain of F(1) is coupled via a rotary mechanism of the central stalk subunits to proton translocation.</text>
</comment>
<keyword evidence="5 8" id="KW-0472">Membrane</keyword>